<feature type="compositionally biased region" description="Low complexity" evidence="3">
    <location>
        <begin position="588"/>
        <end position="598"/>
    </location>
</feature>
<dbReference type="STRING" id="686832.A0A0C2YAW3"/>
<keyword evidence="6" id="KW-1185">Reference proteome</keyword>
<dbReference type="EMBL" id="KN831770">
    <property type="protein sequence ID" value="KIM46978.1"/>
    <property type="molecule type" value="Genomic_DNA"/>
</dbReference>
<dbReference type="GO" id="GO:0005634">
    <property type="term" value="C:nucleus"/>
    <property type="evidence" value="ECO:0007669"/>
    <property type="project" value="UniProtKB-SubCell"/>
</dbReference>
<name>A0A0C2YAW3_HEBCY</name>
<evidence type="ECO:0000259" key="4">
    <source>
        <dbReference type="Pfam" id="PF13934"/>
    </source>
</evidence>
<dbReference type="AlphaFoldDB" id="A0A0C2YAW3"/>
<evidence type="ECO:0000256" key="2">
    <source>
        <dbReference type="ARBA" id="ARBA00023242"/>
    </source>
</evidence>
<evidence type="ECO:0000313" key="6">
    <source>
        <dbReference type="Proteomes" id="UP000053424"/>
    </source>
</evidence>
<dbReference type="OrthoDB" id="20729at2759"/>
<reference evidence="5 6" key="1">
    <citation type="submission" date="2014-04" db="EMBL/GenBank/DDBJ databases">
        <authorList>
            <consortium name="DOE Joint Genome Institute"/>
            <person name="Kuo A."/>
            <person name="Gay G."/>
            <person name="Dore J."/>
            <person name="Kohler A."/>
            <person name="Nagy L.G."/>
            <person name="Floudas D."/>
            <person name="Copeland A."/>
            <person name="Barry K.W."/>
            <person name="Cichocki N."/>
            <person name="Veneault-Fourrey C."/>
            <person name="LaButti K."/>
            <person name="Lindquist E.A."/>
            <person name="Lipzen A."/>
            <person name="Lundell T."/>
            <person name="Morin E."/>
            <person name="Murat C."/>
            <person name="Sun H."/>
            <person name="Tunlid A."/>
            <person name="Henrissat B."/>
            <person name="Grigoriev I.V."/>
            <person name="Hibbett D.S."/>
            <person name="Martin F."/>
            <person name="Nordberg H.P."/>
            <person name="Cantor M.N."/>
            <person name="Hua S.X."/>
        </authorList>
    </citation>
    <scope>NUCLEOTIDE SEQUENCE [LARGE SCALE GENOMIC DNA]</scope>
    <source>
        <strain evidence="6">h7</strain>
    </source>
</reference>
<dbReference type="InterPro" id="IPR025151">
    <property type="entry name" value="ELYS_dom"/>
</dbReference>
<comment type="subcellular location">
    <subcellularLocation>
        <location evidence="1">Nucleus</location>
    </subcellularLocation>
</comment>
<proteinExistence type="predicted"/>
<feature type="compositionally biased region" description="Basic residues" evidence="3">
    <location>
        <begin position="714"/>
        <end position="728"/>
    </location>
</feature>
<feature type="region of interest" description="Disordered" evidence="3">
    <location>
        <begin position="341"/>
        <end position="365"/>
    </location>
</feature>
<sequence length="728" mass="81047">MDVDAVQPTRNSPFINYFDVSNNFPWQEPRPEQIRLRRALMHDTLIFDILLIAGGIDQPYAVYPPEDGTGLKKLLDAIEGSNYDILKKDCLVYFLLKWYQDGRERGFQQQRCIPPQFAALADAYWHLDTGINVPRAVAILSDCRLNRDYASKIIVAISISPDWEALLRKYIQTAKPLLIEPLDLERYTIALADSSIVEAWQFTRTFNEKDRMRPRLFKQILEYTVTPHPRPAALKQLLALPLSAFEETVFNDFVQKPPATLEKFSSVAILQDLICVRLLQAGRFADAVKLDRLFTSITPAKNLKYTKDRSKMVHDVYVCLPSVERSLVDLELDPTIPQMSPLVPKPVSPERRRVQEPQNTPLSQSWEDVRMPDALLNKSTSLREVRVPPSAATPLFGGSPFTTSTSSAKAAPILPLNLNGIASGSNSTPRKSFPLSNSILGASKPRSSLSGVGSRMAFGNSPAIASPASGIKLPAPSSRGTTHTFVPADRQQNAFYQPPKKTNGTKRAFEEDHTRSPERPNQNISTQPDDVDMEVDAQKESASLGKEKKRGRKSGSKAVEPEEKEDDSGNVLQYSVFSEEKRKKRPSSRVSSRKSASSTKAPPGTFISDDEQMDQDHEEERDEEEQTRTKRSRTTRTTRGAVKETSNPPAKKLKQARSKDLSLSIPGGRPVRKARSSASVDPMEETEGVQTRRRSSRLTTTGSVNGGSPEPPSKARKTVRAGGAKKKR</sequence>
<gene>
    <name evidence="5" type="ORF">M413DRAFT_440532</name>
</gene>
<accession>A0A0C2YAW3</accession>
<feature type="compositionally biased region" description="Polar residues" evidence="3">
    <location>
        <begin position="425"/>
        <end position="451"/>
    </location>
</feature>
<feature type="compositionally biased region" description="Basic and acidic residues" evidence="3">
    <location>
        <begin position="507"/>
        <end position="518"/>
    </location>
</feature>
<feature type="compositionally biased region" description="Polar residues" evidence="3">
    <location>
        <begin position="519"/>
        <end position="528"/>
    </location>
</feature>
<keyword evidence="2" id="KW-0539">Nucleus</keyword>
<dbReference type="Pfam" id="PF13934">
    <property type="entry name" value="ELYS"/>
    <property type="match status" value="1"/>
</dbReference>
<organism evidence="5 6">
    <name type="scientific">Hebeloma cylindrosporum</name>
    <dbReference type="NCBI Taxonomy" id="76867"/>
    <lineage>
        <taxon>Eukaryota</taxon>
        <taxon>Fungi</taxon>
        <taxon>Dikarya</taxon>
        <taxon>Basidiomycota</taxon>
        <taxon>Agaricomycotina</taxon>
        <taxon>Agaricomycetes</taxon>
        <taxon>Agaricomycetidae</taxon>
        <taxon>Agaricales</taxon>
        <taxon>Agaricineae</taxon>
        <taxon>Hymenogastraceae</taxon>
        <taxon>Hebeloma</taxon>
    </lineage>
</organism>
<dbReference type="Proteomes" id="UP000053424">
    <property type="component" value="Unassembled WGS sequence"/>
</dbReference>
<feature type="domain" description="ELYS-like" evidence="4">
    <location>
        <begin position="44"/>
        <end position="256"/>
    </location>
</feature>
<dbReference type="HOGENOM" id="CLU_010550_0_0_1"/>
<feature type="compositionally biased region" description="Acidic residues" evidence="3">
    <location>
        <begin position="608"/>
        <end position="625"/>
    </location>
</feature>
<protein>
    <recommendedName>
        <fullName evidence="4">ELYS-like domain-containing protein</fullName>
    </recommendedName>
</protein>
<feature type="compositionally biased region" description="Polar residues" evidence="3">
    <location>
        <begin position="478"/>
        <end position="495"/>
    </location>
</feature>
<feature type="compositionally biased region" description="Polar residues" evidence="3">
    <location>
        <begin position="356"/>
        <end position="365"/>
    </location>
</feature>
<evidence type="ECO:0000313" key="5">
    <source>
        <dbReference type="EMBL" id="KIM46978.1"/>
    </source>
</evidence>
<reference evidence="6" key="2">
    <citation type="submission" date="2015-01" db="EMBL/GenBank/DDBJ databases">
        <title>Evolutionary Origins and Diversification of the Mycorrhizal Mutualists.</title>
        <authorList>
            <consortium name="DOE Joint Genome Institute"/>
            <consortium name="Mycorrhizal Genomics Consortium"/>
            <person name="Kohler A."/>
            <person name="Kuo A."/>
            <person name="Nagy L.G."/>
            <person name="Floudas D."/>
            <person name="Copeland A."/>
            <person name="Barry K.W."/>
            <person name="Cichocki N."/>
            <person name="Veneault-Fourrey C."/>
            <person name="LaButti K."/>
            <person name="Lindquist E.A."/>
            <person name="Lipzen A."/>
            <person name="Lundell T."/>
            <person name="Morin E."/>
            <person name="Murat C."/>
            <person name="Riley R."/>
            <person name="Ohm R."/>
            <person name="Sun H."/>
            <person name="Tunlid A."/>
            <person name="Henrissat B."/>
            <person name="Grigoriev I.V."/>
            <person name="Hibbett D.S."/>
            <person name="Martin F."/>
        </authorList>
    </citation>
    <scope>NUCLEOTIDE SEQUENCE [LARGE SCALE GENOMIC DNA]</scope>
    <source>
        <strain evidence="6">h7</strain>
    </source>
</reference>
<evidence type="ECO:0000256" key="3">
    <source>
        <dbReference type="SAM" id="MobiDB-lite"/>
    </source>
</evidence>
<feature type="region of interest" description="Disordered" evidence="3">
    <location>
        <begin position="425"/>
        <end position="728"/>
    </location>
</feature>
<evidence type="ECO:0000256" key="1">
    <source>
        <dbReference type="ARBA" id="ARBA00004123"/>
    </source>
</evidence>